<sequence length="306" mass="31214">MPTSTSTITATTTTTVTAPTSTDTATSTSTETDSTTSTSTATTTTTSTFSSVATTTSAAPAGFIAIQTSLPGSEYSGSGGADPIAKRDVDVHMEVGRDTTRPKPSGLLEKSWQSYPMGVTCYAWTHTTCKASTTTLTVTSTVQPSTTVTSTSTSSTTTYPSATTTTTTTSTTTTTLSATTTETSTSTITVVASTTTLYAACATSNLADNYLGQPIGNIQGNFNNILVSNTNTAYDCCVAALANPNDAIFLYIPNYSSQDESCLLYTVNTCPAGQASDQLTAVTGSYGYGQITAGNSNCGTFVAAAA</sequence>
<keyword evidence="3" id="KW-1185">Reference proteome</keyword>
<dbReference type="AlphaFoldDB" id="A0A0D2JRR9"/>
<protein>
    <recommendedName>
        <fullName evidence="4">Apple domain-containing protein</fullName>
    </recommendedName>
</protein>
<reference evidence="2 3" key="1">
    <citation type="submission" date="2015-01" db="EMBL/GenBank/DDBJ databases">
        <title>The Genome Sequence of Fonsecaea multimorphosa CBS 102226.</title>
        <authorList>
            <consortium name="The Broad Institute Genomics Platform"/>
            <person name="Cuomo C."/>
            <person name="de Hoog S."/>
            <person name="Gorbushina A."/>
            <person name="Stielow B."/>
            <person name="Teixiera M."/>
            <person name="Abouelleil A."/>
            <person name="Chapman S.B."/>
            <person name="Priest M."/>
            <person name="Young S.K."/>
            <person name="Wortman J."/>
            <person name="Nusbaum C."/>
            <person name="Birren B."/>
        </authorList>
    </citation>
    <scope>NUCLEOTIDE SEQUENCE [LARGE SCALE GENOMIC DNA]</scope>
    <source>
        <strain evidence="2 3">CBS 102226</strain>
    </source>
</reference>
<evidence type="ECO:0000256" key="1">
    <source>
        <dbReference type="SAM" id="MobiDB-lite"/>
    </source>
</evidence>
<dbReference type="OrthoDB" id="4160135at2759"/>
<evidence type="ECO:0000313" key="3">
    <source>
        <dbReference type="Proteomes" id="UP000053411"/>
    </source>
</evidence>
<dbReference type="GeneID" id="27716947"/>
<dbReference type="RefSeq" id="XP_016627267.1">
    <property type="nucleotide sequence ID" value="XM_016781690.1"/>
</dbReference>
<dbReference type="EMBL" id="KN848097">
    <property type="protein sequence ID" value="KIX93144.1"/>
    <property type="molecule type" value="Genomic_DNA"/>
</dbReference>
<organism evidence="2 3">
    <name type="scientific">Fonsecaea multimorphosa CBS 102226</name>
    <dbReference type="NCBI Taxonomy" id="1442371"/>
    <lineage>
        <taxon>Eukaryota</taxon>
        <taxon>Fungi</taxon>
        <taxon>Dikarya</taxon>
        <taxon>Ascomycota</taxon>
        <taxon>Pezizomycotina</taxon>
        <taxon>Eurotiomycetes</taxon>
        <taxon>Chaetothyriomycetidae</taxon>
        <taxon>Chaetothyriales</taxon>
        <taxon>Herpotrichiellaceae</taxon>
        <taxon>Fonsecaea</taxon>
    </lineage>
</organism>
<name>A0A0D2JRR9_9EURO</name>
<proteinExistence type="predicted"/>
<dbReference type="VEuPathDB" id="FungiDB:Z520_11201"/>
<accession>A0A0D2JRR9</accession>
<dbReference type="Proteomes" id="UP000053411">
    <property type="component" value="Unassembled WGS sequence"/>
</dbReference>
<feature type="region of interest" description="Disordered" evidence="1">
    <location>
        <begin position="1"/>
        <end position="52"/>
    </location>
</feature>
<evidence type="ECO:0008006" key="4">
    <source>
        <dbReference type="Google" id="ProtNLM"/>
    </source>
</evidence>
<evidence type="ECO:0000313" key="2">
    <source>
        <dbReference type="EMBL" id="KIX93144.1"/>
    </source>
</evidence>
<gene>
    <name evidence="2" type="ORF">Z520_11201</name>
</gene>
<feature type="region of interest" description="Disordered" evidence="1">
    <location>
        <begin position="143"/>
        <end position="169"/>
    </location>
</feature>